<dbReference type="Proteomes" id="UP001597119">
    <property type="component" value="Unassembled WGS sequence"/>
</dbReference>
<comment type="caution">
    <text evidence="1">The sequence shown here is derived from an EMBL/GenBank/DDBJ whole genome shotgun (WGS) entry which is preliminary data.</text>
</comment>
<dbReference type="AlphaFoldDB" id="A0ABD6CEB8"/>
<reference evidence="1 2" key="1">
    <citation type="journal article" date="2019" name="Int. J. Syst. Evol. Microbiol.">
        <title>The Global Catalogue of Microorganisms (GCM) 10K type strain sequencing project: providing services to taxonomists for standard genome sequencing and annotation.</title>
        <authorList>
            <consortium name="The Broad Institute Genomics Platform"/>
            <consortium name="The Broad Institute Genome Sequencing Center for Infectious Disease"/>
            <person name="Wu L."/>
            <person name="Ma J."/>
        </authorList>
    </citation>
    <scope>NUCLEOTIDE SEQUENCE [LARGE SCALE GENOMIC DNA]</scope>
    <source>
        <strain evidence="1 2">CGMCC 1.12125</strain>
    </source>
</reference>
<dbReference type="EMBL" id="JBHUDJ010000013">
    <property type="protein sequence ID" value="MFD1588530.1"/>
    <property type="molecule type" value="Genomic_DNA"/>
</dbReference>
<proteinExistence type="predicted"/>
<keyword evidence="2" id="KW-1185">Reference proteome</keyword>
<accession>A0ABD6CEB8</accession>
<gene>
    <name evidence="1" type="ORF">ACFR9U_16250</name>
</gene>
<dbReference type="RefSeq" id="WP_247382034.1">
    <property type="nucleotide sequence ID" value="NZ_JALLGV010000013.1"/>
</dbReference>
<protein>
    <submittedName>
        <fullName evidence="1">Uncharacterized protein</fullName>
    </submittedName>
</protein>
<sequence length="151" mass="17020">MSSTGRIDEGQSEMGVDELVQCILSYFDRVSVSRLHNLAFIIEAKYHAEHGERATDADYEAFLDGCFSDDIADEVESLNGIETSNIRIGGENVETIHVQGDFECDAKDPLETVINSVCREFGEVPPEEVSRKIDQIDLYRDTPMKEHIEFN</sequence>
<organism evidence="1 2">
    <name type="scientific">Halorientalis brevis</name>
    <dbReference type="NCBI Taxonomy" id="1126241"/>
    <lineage>
        <taxon>Archaea</taxon>
        <taxon>Methanobacteriati</taxon>
        <taxon>Methanobacteriota</taxon>
        <taxon>Stenosarchaea group</taxon>
        <taxon>Halobacteria</taxon>
        <taxon>Halobacteriales</taxon>
        <taxon>Haloarculaceae</taxon>
        <taxon>Halorientalis</taxon>
    </lineage>
</organism>
<evidence type="ECO:0000313" key="1">
    <source>
        <dbReference type="EMBL" id="MFD1588530.1"/>
    </source>
</evidence>
<name>A0ABD6CEB8_9EURY</name>
<evidence type="ECO:0000313" key="2">
    <source>
        <dbReference type="Proteomes" id="UP001597119"/>
    </source>
</evidence>